<keyword evidence="3 7" id="KW-0808">Transferase</keyword>
<comment type="similarity">
    <text evidence="1">Belongs to the N(4)/N(6)-methyltransferase family.</text>
</comment>
<comment type="caution">
    <text evidence="7">The sequence shown here is derived from an EMBL/GenBank/DDBJ whole genome shotgun (WGS) entry which is preliminary data.</text>
</comment>
<proteinExistence type="inferred from homology"/>
<evidence type="ECO:0000256" key="5">
    <source>
        <dbReference type="ARBA" id="ARBA00022747"/>
    </source>
</evidence>
<gene>
    <name evidence="7" type="ORF">J2S74_002048</name>
</gene>
<evidence type="ECO:0000256" key="3">
    <source>
        <dbReference type="ARBA" id="ARBA00022679"/>
    </source>
</evidence>
<evidence type="ECO:0000256" key="4">
    <source>
        <dbReference type="ARBA" id="ARBA00022691"/>
    </source>
</evidence>
<keyword evidence="2 7" id="KW-0489">Methyltransferase</keyword>
<dbReference type="EMBL" id="JAUSUG010000007">
    <property type="protein sequence ID" value="MDQ0254669.1"/>
    <property type="molecule type" value="Genomic_DNA"/>
</dbReference>
<evidence type="ECO:0000256" key="1">
    <source>
        <dbReference type="ARBA" id="ARBA00006594"/>
    </source>
</evidence>
<keyword evidence="4" id="KW-0949">S-adenosyl-L-methionine</keyword>
<evidence type="ECO:0000313" key="7">
    <source>
        <dbReference type="EMBL" id="MDQ0254669.1"/>
    </source>
</evidence>
<sequence length="492" mass="57146">MRLDERTVNLFDKKMEELQKLFPSAFSNGKVNLEILRELLGDRVDSYPGRYELNWPGKGEARRLAEVSSTFKFHYVEELSLGKGNSDHLYIEGDNLEALKLLQKEYFNKIKMIYIDPPYNTGQDFIYKDNFRSNRNRFMKLTNQLLRKEAGSWGRYHSDWLNFIYPRIKVARDLLKEDGVLFVSIDDHEFANLKLILDELFGEDNFVGNIVRATGTTTGQDSGGLGSSFDYLLMYRKSDRFHVGGIPLSKKDAARFKLKDNRGKFSILQLRKTGNDDKREDRPNMYYPVTAPNGDLVYPLGPGGYESRWRMGREKYLELEKDDFIYWKKVKDKGWIPYVKYYLDGRTKRPSTLWDDIDGNKKASLEVKKLLGEKIFDFPKPVQLIKRCIQIANAGEEDIILDFFSGSGTTAQAVLELNVAEDVHRKFIMVQLPEKIEEDTSAYRKGYKTICDIGRKRITMAAKRIAVKIQDSDRYDLGFKTFKLERNISTLK</sequence>
<dbReference type="SUPFAM" id="SSF53335">
    <property type="entry name" value="S-adenosyl-L-methionine-dependent methyltransferases"/>
    <property type="match status" value="1"/>
</dbReference>
<evidence type="ECO:0000259" key="6">
    <source>
        <dbReference type="Pfam" id="PF01555"/>
    </source>
</evidence>
<dbReference type="RefSeq" id="WP_307324951.1">
    <property type="nucleotide sequence ID" value="NZ_JAUSUG010000007.1"/>
</dbReference>
<dbReference type="InterPro" id="IPR002295">
    <property type="entry name" value="N4/N6-MTase_EcoPI_Mod-like"/>
</dbReference>
<dbReference type="EC" id="2.1.1.72" evidence="7"/>
<dbReference type="Gene3D" id="3.40.50.150">
    <property type="entry name" value="Vaccinia Virus protein VP39"/>
    <property type="match status" value="1"/>
</dbReference>
<reference evidence="7 8" key="1">
    <citation type="submission" date="2023-07" db="EMBL/GenBank/DDBJ databases">
        <title>Genomic Encyclopedia of Type Strains, Phase IV (KMG-IV): sequencing the most valuable type-strain genomes for metagenomic binning, comparative biology and taxonomic classification.</title>
        <authorList>
            <person name="Goeker M."/>
        </authorList>
    </citation>
    <scope>NUCLEOTIDE SEQUENCE [LARGE SCALE GENOMIC DNA]</scope>
    <source>
        <strain evidence="7 8">DSM 9768</strain>
    </source>
</reference>
<dbReference type="Pfam" id="PF01555">
    <property type="entry name" value="N6_N4_Mtase"/>
    <property type="match status" value="1"/>
</dbReference>
<dbReference type="InterPro" id="IPR002941">
    <property type="entry name" value="DNA_methylase_N4/N6"/>
</dbReference>
<keyword evidence="8" id="KW-1185">Reference proteome</keyword>
<accession>A0ABT9ZTV2</accession>
<name>A0ABT9ZTV2_9BACI</name>
<dbReference type="PIRSF" id="PIRSF015855">
    <property type="entry name" value="TypeIII_Mtase_mKpnI"/>
    <property type="match status" value="1"/>
</dbReference>
<dbReference type="PRINTS" id="PR00506">
    <property type="entry name" value="D21N6MTFRASE"/>
</dbReference>
<organism evidence="7 8">
    <name type="scientific">Evansella vedderi</name>
    <dbReference type="NCBI Taxonomy" id="38282"/>
    <lineage>
        <taxon>Bacteria</taxon>
        <taxon>Bacillati</taxon>
        <taxon>Bacillota</taxon>
        <taxon>Bacilli</taxon>
        <taxon>Bacillales</taxon>
        <taxon>Bacillaceae</taxon>
        <taxon>Evansella</taxon>
    </lineage>
</organism>
<feature type="domain" description="DNA methylase N-4/N-6" evidence="6">
    <location>
        <begin position="110"/>
        <end position="432"/>
    </location>
</feature>
<keyword evidence="5" id="KW-0680">Restriction system</keyword>
<dbReference type="InterPro" id="IPR029063">
    <property type="entry name" value="SAM-dependent_MTases_sf"/>
</dbReference>
<evidence type="ECO:0000313" key="8">
    <source>
        <dbReference type="Proteomes" id="UP001230005"/>
    </source>
</evidence>
<protein>
    <submittedName>
        <fullName evidence="7">Adenine-specific DNA-methyltransferase</fullName>
        <ecNumber evidence="7">2.1.1.72</ecNumber>
    </submittedName>
</protein>
<dbReference type="GO" id="GO:0009007">
    <property type="term" value="F:site-specific DNA-methyltransferase (adenine-specific) activity"/>
    <property type="evidence" value="ECO:0007669"/>
    <property type="project" value="UniProtKB-EC"/>
</dbReference>
<dbReference type="InterPro" id="IPR002052">
    <property type="entry name" value="DNA_methylase_N6_adenine_CS"/>
</dbReference>
<evidence type="ECO:0000256" key="2">
    <source>
        <dbReference type="ARBA" id="ARBA00022603"/>
    </source>
</evidence>
<dbReference type="GO" id="GO:0032259">
    <property type="term" value="P:methylation"/>
    <property type="evidence" value="ECO:0007669"/>
    <property type="project" value="UniProtKB-KW"/>
</dbReference>
<dbReference type="Proteomes" id="UP001230005">
    <property type="component" value="Unassembled WGS sequence"/>
</dbReference>
<dbReference type="PROSITE" id="PS00092">
    <property type="entry name" value="N6_MTASE"/>
    <property type="match status" value="1"/>
</dbReference>